<evidence type="ECO:0000256" key="1">
    <source>
        <dbReference type="SAM" id="MobiDB-lite"/>
    </source>
</evidence>
<protein>
    <submittedName>
        <fullName evidence="3">Peptidoglycan-binding protein</fullName>
    </submittedName>
</protein>
<dbReference type="EMBL" id="RCZP01000021">
    <property type="protein sequence ID" value="TPG52347.1"/>
    <property type="molecule type" value="Genomic_DNA"/>
</dbReference>
<organism evidence="3 4">
    <name type="scientific">Muricoccus nepalensis</name>
    <dbReference type="NCBI Taxonomy" id="1854500"/>
    <lineage>
        <taxon>Bacteria</taxon>
        <taxon>Pseudomonadati</taxon>
        <taxon>Pseudomonadota</taxon>
        <taxon>Alphaproteobacteria</taxon>
        <taxon>Acetobacterales</taxon>
        <taxon>Roseomonadaceae</taxon>
        <taxon>Muricoccus</taxon>
    </lineage>
</organism>
<feature type="domain" description="Peptidoglycan binding-like" evidence="2">
    <location>
        <begin position="10"/>
        <end position="60"/>
    </location>
</feature>
<dbReference type="Pfam" id="PF01471">
    <property type="entry name" value="PG_binding_1"/>
    <property type="match status" value="1"/>
</dbReference>
<feature type="region of interest" description="Disordered" evidence="1">
    <location>
        <begin position="138"/>
        <end position="161"/>
    </location>
</feature>
<proteinExistence type="predicted"/>
<dbReference type="InterPro" id="IPR036365">
    <property type="entry name" value="PGBD-like_sf"/>
</dbReference>
<gene>
    <name evidence="3" type="ORF">EAH89_18325</name>
</gene>
<dbReference type="AlphaFoldDB" id="A0A502FRY8"/>
<accession>A0A502FRY8</accession>
<keyword evidence="4" id="KW-1185">Reference proteome</keyword>
<name>A0A502FRY8_9PROT</name>
<dbReference type="SUPFAM" id="SSF47090">
    <property type="entry name" value="PGBD-like"/>
    <property type="match status" value="1"/>
</dbReference>
<dbReference type="Proteomes" id="UP000317078">
    <property type="component" value="Unassembled WGS sequence"/>
</dbReference>
<evidence type="ECO:0000259" key="2">
    <source>
        <dbReference type="Pfam" id="PF01471"/>
    </source>
</evidence>
<evidence type="ECO:0000313" key="3">
    <source>
        <dbReference type="EMBL" id="TPG52347.1"/>
    </source>
</evidence>
<comment type="caution">
    <text evidence="3">The sequence shown here is derived from an EMBL/GenBank/DDBJ whole genome shotgun (WGS) entry which is preliminary data.</text>
</comment>
<dbReference type="InterPro" id="IPR002477">
    <property type="entry name" value="Peptidoglycan-bd-like"/>
</dbReference>
<reference evidence="3 4" key="1">
    <citation type="journal article" date="2019" name="Environ. Microbiol.">
        <title>Species interactions and distinct microbial communities in high Arctic permafrost affected cryosols are associated with the CH4 and CO2 gas fluxes.</title>
        <authorList>
            <person name="Altshuler I."/>
            <person name="Hamel J."/>
            <person name="Turney S."/>
            <person name="Magnuson E."/>
            <person name="Levesque R."/>
            <person name="Greer C."/>
            <person name="Whyte L.G."/>
        </authorList>
    </citation>
    <scope>NUCLEOTIDE SEQUENCE [LARGE SCALE GENOMIC DNA]</scope>
    <source>
        <strain evidence="3 4">S9.3B</strain>
    </source>
</reference>
<sequence>MALLVRDAALVDALQARLSAAGLLDPPTDGFLGPVTQWALMAFCGPLGIPFEGALSPAAARALLAPGAAWPLRPGDDLAGRVAAAMERRGDWICRHPEGLNIVYVEGMDPEGVKRPRRPDHFDDLRLLLRVAPGGRPELAGAWPATTGGGRPSVEEPAEPAGAPRLRLGQHRAWAIGRTAIGTGQEQDALVQVAPLAVTRDANRDFHREGDPLDSGLLIIDQHGGMDAPPGEVGGAGAGCLVGREQEGHRAFMAMLRRDPRWRASSAHRFTTSVLEAKELDG</sequence>
<evidence type="ECO:0000313" key="4">
    <source>
        <dbReference type="Proteomes" id="UP000317078"/>
    </source>
</evidence>